<dbReference type="Gene3D" id="3.20.20.80">
    <property type="entry name" value="Glycosidases"/>
    <property type="match status" value="2"/>
</dbReference>
<evidence type="ECO:0000256" key="3">
    <source>
        <dbReference type="ARBA" id="ARBA00022729"/>
    </source>
</evidence>
<keyword evidence="3 6" id="KW-0732">Signal</keyword>
<evidence type="ECO:0000259" key="7">
    <source>
        <dbReference type="SMART" id="SM00642"/>
    </source>
</evidence>
<dbReference type="PANTHER" id="PTHR10357">
    <property type="entry name" value="ALPHA-AMYLASE FAMILY MEMBER"/>
    <property type="match status" value="1"/>
</dbReference>
<reference evidence="8 9" key="1">
    <citation type="journal article" date="2010" name="Plant Cell">
        <title>The Chlorella variabilis NC64A genome reveals adaptation to photosymbiosis, coevolution with viruses, and cryptic sex.</title>
        <authorList>
            <person name="Blanc G."/>
            <person name="Duncan G."/>
            <person name="Agarkova I."/>
            <person name="Borodovsky M."/>
            <person name="Gurnon J."/>
            <person name="Kuo A."/>
            <person name="Lindquist E."/>
            <person name="Lucas S."/>
            <person name="Pangilinan J."/>
            <person name="Polle J."/>
            <person name="Salamov A."/>
            <person name="Terry A."/>
            <person name="Yamada T."/>
            <person name="Dunigan D.D."/>
            <person name="Grigoriev I.V."/>
            <person name="Claverie J.M."/>
            <person name="Van Etten J.L."/>
        </authorList>
    </citation>
    <scope>NUCLEOTIDE SEQUENCE [LARGE SCALE GENOMIC DNA]</scope>
    <source>
        <strain evidence="8 9">NC64A</strain>
    </source>
</reference>
<dbReference type="GO" id="GO:0046872">
    <property type="term" value="F:metal ion binding"/>
    <property type="evidence" value="ECO:0007669"/>
    <property type="project" value="UniProtKB-KW"/>
</dbReference>
<dbReference type="RefSeq" id="XP_005848367.1">
    <property type="nucleotide sequence ID" value="XM_005848305.1"/>
</dbReference>
<dbReference type="STRING" id="554065.E1ZCM1"/>
<keyword evidence="5" id="KW-0472">Membrane</keyword>
<dbReference type="OrthoDB" id="406309at2759"/>
<dbReference type="GeneID" id="17355643"/>
<feature type="transmembrane region" description="Helical" evidence="5">
    <location>
        <begin position="347"/>
        <end position="369"/>
    </location>
</feature>
<evidence type="ECO:0000313" key="8">
    <source>
        <dbReference type="EMBL" id="EFN56265.1"/>
    </source>
</evidence>
<feature type="region of interest" description="Disordered" evidence="4">
    <location>
        <begin position="457"/>
        <end position="476"/>
    </location>
</feature>
<dbReference type="EMBL" id="GL433842">
    <property type="protein sequence ID" value="EFN56265.1"/>
    <property type="molecule type" value="Genomic_DNA"/>
</dbReference>
<accession>E1ZCM1</accession>
<dbReference type="SUPFAM" id="SSF51445">
    <property type="entry name" value="(Trans)glycosidases"/>
    <property type="match status" value="2"/>
</dbReference>
<feature type="chain" id="PRO_5003155824" description="Glycosyl hydrolase family 13 catalytic domain-containing protein" evidence="6">
    <location>
        <begin position="26"/>
        <end position="759"/>
    </location>
</feature>
<name>E1ZCM1_CHLVA</name>
<organism evidence="9">
    <name type="scientific">Chlorella variabilis</name>
    <name type="common">Green alga</name>
    <dbReference type="NCBI Taxonomy" id="554065"/>
    <lineage>
        <taxon>Eukaryota</taxon>
        <taxon>Viridiplantae</taxon>
        <taxon>Chlorophyta</taxon>
        <taxon>core chlorophytes</taxon>
        <taxon>Trebouxiophyceae</taxon>
        <taxon>Chlorellales</taxon>
        <taxon>Chlorellaceae</taxon>
        <taxon>Chlorella clade</taxon>
        <taxon>Chlorella</taxon>
    </lineage>
</organism>
<sequence length="759" mass="83339">MGLLQRPPPTLALLLLAALLAAALAQPVHAFSNVPWQKQAVYQLLTDRFAAPQAMPGSRGQQCGSLSNYCGGTWRGMLQQLRYIQGLNLNAIWSSPIAVQPYGGYHGYQSWVIYYAASACFALSPTPNEGDEGCLQISQSRSTLMSYGVEMGGVGYWVENHDTDRFLSTRASLPAYRNALAFIVLAEGIPIIYYGAEQGMTGFNSNNTNRWPLWEVGYDDTNPLYSHIRTLAWYRWWMNLGNKSFTEHYMDRRTYTFSRGSDMVVVLTNGNYSEAGPRPAAYNLSGLASFAGDTLCDALRSGYCVEVSEEGVALVQPSPTDEPLLLVHDNWVRSDTFFVMLHNRPVLWQQGLIVTFSTLCGALLLWFAVGYGIQYYRTGSIHPAQDFSASCSWLAAAWRRCWRRCCCCCGVRGSGQASVSANSVHSEKSVGKATEADSEDLARRESALATAFHMMQVSPSQSSQSHTQRGDAAAGRPHHLDALDDEEELMLPTRVSTHRALRLDSLVSRRPCSMLHALVNCLKTTPRMVMHVALEYAVPHLGLTSQLMYGGLGKVVETFICHTTRPMLVCAPMYAPFYAPPAPGAGTGPVLGEPFAGTTPVMSLPAIVGGTKHLVDVYVTAAAPPEPPASPKANGFGGNADPHPTVFFLLLASDIFTRRTRGTIYQHASEAEELAFFSIFNQAVAHVVETLGEREAWVYSQLNIPLNAHTRSLAEHDGRFNMLRPLLEHMRTSQQGLGVVAVSPRYAVRRVLLPALRQA</sequence>
<evidence type="ECO:0000256" key="1">
    <source>
        <dbReference type="ARBA" id="ARBA00001913"/>
    </source>
</evidence>
<dbReference type="InterPro" id="IPR017853">
    <property type="entry name" value="GH"/>
</dbReference>
<evidence type="ECO:0000313" key="9">
    <source>
        <dbReference type="Proteomes" id="UP000008141"/>
    </source>
</evidence>
<dbReference type="SMART" id="SM00642">
    <property type="entry name" value="Aamy"/>
    <property type="match status" value="1"/>
</dbReference>
<dbReference type="InParanoid" id="E1ZCM1"/>
<evidence type="ECO:0000256" key="2">
    <source>
        <dbReference type="ARBA" id="ARBA00022723"/>
    </source>
</evidence>
<comment type="cofactor">
    <cofactor evidence="1">
        <name>Ca(2+)</name>
        <dbReference type="ChEBI" id="CHEBI:29108"/>
    </cofactor>
</comment>
<evidence type="ECO:0000256" key="4">
    <source>
        <dbReference type="SAM" id="MobiDB-lite"/>
    </source>
</evidence>
<proteinExistence type="predicted"/>
<dbReference type="Pfam" id="PF00128">
    <property type="entry name" value="Alpha-amylase"/>
    <property type="match status" value="1"/>
</dbReference>
<keyword evidence="2" id="KW-0479">Metal-binding</keyword>
<dbReference type="GO" id="GO:0005975">
    <property type="term" value="P:carbohydrate metabolic process"/>
    <property type="evidence" value="ECO:0007669"/>
    <property type="project" value="InterPro"/>
</dbReference>
<evidence type="ECO:0000256" key="5">
    <source>
        <dbReference type="SAM" id="Phobius"/>
    </source>
</evidence>
<dbReference type="PANTHER" id="PTHR10357:SF215">
    <property type="entry name" value="ALPHA-AMYLASE 1"/>
    <property type="match status" value="1"/>
</dbReference>
<dbReference type="eggNOG" id="KOG0471">
    <property type="taxonomic scope" value="Eukaryota"/>
</dbReference>
<dbReference type="KEGG" id="cvr:CHLNCDRAFT_145119"/>
<gene>
    <name evidence="8" type="ORF">CHLNCDRAFT_145119</name>
</gene>
<keyword evidence="5" id="KW-1133">Transmembrane helix</keyword>
<feature type="domain" description="Glycosyl hydrolase family 13 catalytic" evidence="7">
    <location>
        <begin position="43"/>
        <end position="235"/>
    </location>
</feature>
<keyword evidence="5" id="KW-0812">Transmembrane</keyword>
<feature type="signal peptide" evidence="6">
    <location>
        <begin position="1"/>
        <end position="25"/>
    </location>
</feature>
<dbReference type="AlphaFoldDB" id="E1ZCM1"/>
<protein>
    <recommendedName>
        <fullName evidence="7">Glycosyl hydrolase family 13 catalytic domain-containing protein</fullName>
    </recommendedName>
</protein>
<keyword evidence="9" id="KW-1185">Reference proteome</keyword>
<dbReference type="InterPro" id="IPR006047">
    <property type="entry name" value="GH13_cat_dom"/>
</dbReference>
<dbReference type="Proteomes" id="UP000008141">
    <property type="component" value="Unassembled WGS sequence"/>
</dbReference>
<evidence type="ECO:0000256" key="6">
    <source>
        <dbReference type="SAM" id="SignalP"/>
    </source>
</evidence>